<comment type="subcellular location">
    <subcellularLocation>
        <location evidence="1">Membrane</location>
    </subcellularLocation>
</comment>
<keyword evidence="4" id="KW-0677">Repeat</keyword>
<dbReference type="Proteomes" id="UP000601435">
    <property type="component" value="Unassembled WGS sequence"/>
</dbReference>
<evidence type="ECO:0000256" key="8">
    <source>
        <dbReference type="SAM" id="Phobius"/>
    </source>
</evidence>
<evidence type="ECO:0000256" key="4">
    <source>
        <dbReference type="ARBA" id="ARBA00022737"/>
    </source>
</evidence>
<dbReference type="PANTHER" id="PTHR23244">
    <property type="entry name" value="KELCH REPEAT DOMAIN"/>
    <property type="match status" value="1"/>
</dbReference>
<feature type="transmembrane region" description="Helical" evidence="8">
    <location>
        <begin position="724"/>
        <end position="744"/>
    </location>
</feature>
<dbReference type="InterPro" id="IPR057244">
    <property type="entry name" value="GAIN_B"/>
</dbReference>
<feature type="transmembrane region" description="Helical" evidence="8">
    <location>
        <begin position="796"/>
        <end position="816"/>
    </location>
</feature>
<dbReference type="AlphaFoldDB" id="A0A813A0K2"/>
<evidence type="ECO:0000256" key="6">
    <source>
        <dbReference type="ARBA" id="ARBA00023136"/>
    </source>
</evidence>
<evidence type="ECO:0000259" key="10">
    <source>
        <dbReference type="PROSITE" id="PS50221"/>
    </source>
</evidence>
<dbReference type="Gene3D" id="2.120.10.80">
    <property type="entry name" value="Kelch-type beta propeller"/>
    <property type="match status" value="2"/>
</dbReference>
<dbReference type="InterPro" id="IPR015915">
    <property type="entry name" value="Kelch-typ_b-propeller"/>
</dbReference>
<dbReference type="Pfam" id="PF24981">
    <property type="entry name" value="Beta-prop_ATRN-LZTR1"/>
    <property type="match status" value="1"/>
</dbReference>
<proteinExistence type="predicted"/>
<protein>
    <recommendedName>
        <fullName evidence="10">GAIN-B domain-containing protein</fullName>
    </recommendedName>
</protein>
<reference evidence="11" key="1">
    <citation type="submission" date="2021-02" db="EMBL/GenBank/DDBJ databases">
        <authorList>
            <person name="Dougan E. K."/>
            <person name="Rhodes N."/>
            <person name="Thang M."/>
            <person name="Chan C."/>
        </authorList>
    </citation>
    <scope>NUCLEOTIDE SEQUENCE</scope>
</reference>
<name>A0A813A0K2_9DINO</name>
<dbReference type="GO" id="GO:0016020">
    <property type="term" value="C:membrane"/>
    <property type="evidence" value="ECO:0007669"/>
    <property type="project" value="UniProtKB-SubCell"/>
</dbReference>
<evidence type="ECO:0000256" key="9">
    <source>
        <dbReference type="SAM" id="SignalP"/>
    </source>
</evidence>
<keyword evidence="6 8" id="KW-0472">Membrane</keyword>
<feature type="domain" description="GAIN-B" evidence="10">
    <location>
        <begin position="397"/>
        <end position="554"/>
    </location>
</feature>
<dbReference type="Gene3D" id="2.60.220.50">
    <property type="match status" value="1"/>
</dbReference>
<keyword evidence="12" id="KW-1185">Reference proteome</keyword>
<evidence type="ECO:0000256" key="3">
    <source>
        <dbReference type="ARBA" id="ARBA00022692"/>
    </source>
</evidence>
<feature type="transmembrane region" description="Helical" evidence="8">
    <location>
        <begin position="764"/>
        <end position="789"/>
    </location>
</feature>
<keyword evidence="2" id="KW-0880">Kelch repeat</keyword>
<sequence>MPWHLCVLVWWTESLLASGQAWTSSTFQSGPFRVQWPAATFDNETQEMWSFGGRGIPSGGGPFDYIGEIWAYGTLTDSWRNASAPGGPSPRQAASAVFAERKVWIFGGGAPSALDDFYAYDTFAGSWLQLTPAGPASPSARFGHVAVLEGSKMWILGGISLVLDVWAYDIQANTWSQSADGPGAGRHYHAGIVERGASKIWIFSGSLDGGQYSKELLCLDIQEGSWTNWTQADGPDERRSPTAVFSESQARIWIHGGYSFDPVNSVATKFSDVWAYDIQGDTWTEFASPSSMRRYNHVAVMDALGQIWTYGGTDSSVVDTVHLFITQPTTTTTTMTTTSEPVSSGPVAGAGNATGALLAVEDVQRLASSTLLAMQLGNVTDGSVLAETEDVALDARVVSKLVADSVAALTISFGDVAVELPTAFLQSFESEAGAVWAISAGLVTENSSAFHLFADDRLAEPLLSLQIYRRESFNASASEVSGLLPAPILLTFPYTPKPALRPSCVFWDEVLSDWSSEGVTLVGTAEGTVTCATEHLSLFAVMFLALVCSNAHRSAAAIFSAEGLRALSSSAWLSRLPAVCTFLTLLLGFCLLAVAAVLDRRHRQHRAQLLKSWESSQEVKHTKMTSGLEIPKEKMEPKPKTVQRFLLQHFHSKVLLSEVGVDLAFLKQLYLLGGYTALHQRAREVLERFHRESFTYQASVSFRAFCKWLDWSKPAMRSSSVERLAATLANFWSGLALVSVFYSTQALQANLPEECEIFEGLLESILRGFVSAWIGAVLGFLPLLAVLLLEQKLVAAQLGACARVLFWAFVACLWQQSVSSYTAFSVLVICIFISSVSVADGEDFLISATTGVVRSLCLTPGLLVCLFLPLVACTDVDTSLPFACSRAKTYALRLERIRIASKQSDISDVCLSCQVPGHLQASTRVAVNSEAQADAADGICLAGLAEYHLIVIGIYVRSKFRGSAAVRLSDLLDAKDLSQELSFRQNGKALSDLSVLLTAAPPTQTDPDHVQFPMLQSSEEASNNIPMGSEPLEIAVESPRSQADPVILETFQEDDDLQLSSL</sequence>
<gene>
    <name evidence="11" type="ORF">SNEC2469_LOCUS25771</name>
</gene>
<evidence type="ECO:0000256" key="7">
    <source>
        <dbReference type="ARBA" id="ARBA00023157"/>
    </source>
</evidence>
<dbReference type="SUPFAM" id="SSF117281">
    <property type="entry name" value="Kelch motif"/>
    <property type="match status" value="1"/>
</dbReference>
<dbReference type="OrthoDB" id="10250130at2759"/>
<keyword evidence="5 8" id="KW-1133">Transmembrane helix</keyword>
<feature type="transmembrane region" description="Helical" evidence="8">
    <location>
        <begin position="576"/>
        <end position="598"/>
    </location>
</feature>
<dbReference type="EMBL" id="CAJNJA010051252">
    <property type="protein sequence ID" value="CAE7843499.1"/>
    <property type="molecule type" value="Genomic_DNA"/>
</dbReference>
<dbReference type="SMART" id="SM00303">
    <property type="entry name" value="GPS"/>
    <property type="match status" value="1"/>
</dbReference>
<feature type="chain" id="PRO_5032878331" description="GAIN-B domain-containing protein" evidence="9">
    <location>
        <begin position="22"/>
        <end position="1062"/>
    </location>
</feature>
<comment type="caution">
    <text evidence="11">The sequence shown here is derived from an EMBL/GenBank/DDBJ whole genome shotgun (WGS) entry which is preliminary data.</text>
</comment>
<keyword evidence="9" id="KW-0732">Signal</keyword>
<evidence type="ECO:0000256" key="1">
    <source>
        <dbReference type="ARBA" id="ARBA00004370"/>
    </source>
</evidence>
<keyword evidence="3 8" id="KW-0812">Transmembrane</keyword>
<keyword evidence="7" id="KW-1015">Disulfide bond</keyword>
<evidence type="ECO:0000256" key="2">
    <source>
        <dbReference type="ARBA" id="ARBA00022441"/>
    </source>
</evidence>
<feature type="transmembrane region" description="Helical" evidence="8">
    <location>
        <begin position="822"/>
        <end position="839"/>
    </location>
</feature>
<organism evidence="11 12">
    <name type="scientific">Symbiodinium necroappetens</name>
    <dbReference type="NCBI Taxonomy" id="1628268"/>
    <lineage>
        <taxon>Eukaryota</taxon>
        <taxon>Sar</taxon>
        <taxon>Alveolata</taxon>
        <taxon>Dinophyceae</taxon>
        <taxon>Suessiales</taxon>
        <taxon>Symbiodiniaceae</taxon>
        <taxon>Symbiodinium</taxon>
    </lineage>
</organism>
<accession>A0A813A0K2</accession>
<feature type="signal peptide" evidence="9">
    <location>
        <begin position="1"/>
        <end position="21"/>
    </location>
</feature>
<dbReference type="InterPro" id="IPR056737">
    <property type="entry name" value="Beta-prop_ATRN-MKLN-like"/>
</dbReference>
<evidence type="ECO:0000256" key="5">
    <source>
        <dbReference type="ARBA" id="ARBA00022989"/>
    </source>
</evidence>
<dbReference type="InterPro" id="IPR046338">
    <property type="entry name" value="GAIN_dom_sf"/>
</dbReference>
<dbReference type="InterPro" id="IPR000203">
    <property type="entry name" value="GPS"/>
</dbReference>
<evidence type="ECO:0000313" key="12">
    <source>
        <dbReference type="Proteomes" id="UP000601435"/>
    </source>
</evidence>
<dbReference type="PROSITE" id="PS50221">
    <property type="entry name" value="GAIN_B"/>
    <property type="match status" value="1"/>
</dbReference>
<dbReference type="Pfam" id="PF01825">
    <property type="entry name" value="GPS"/>
    <property type="match status" value="1"/>
</dbReference>
<feature type="transmembrane region" description="Helical" evidence="8">
    <location>
        <begin position="851"/>
        <end position="872"/>
    </location>
</feature>
<evidence type="ECO:0000313" key="11">
    <source>
        <dbReference type="EMBL" id="CAE7843499.1"/>
    </source>
</evidence>